<accession>A0A9P6ULW1</accession>
<dbReference type="InterPro" id="IPR007111">
    <property type="entry name" value="NACHT_NTPase"/>
</dbReference>
<evidence type="ECO:0000313" key="4">
    <source>
        <dbReference type="Proteomes" id="UP000738325"/>
    </source>
</evidence>
<evidence type="ECO:0000259" key="2">
    <source>
        <dbReference type="Pfam" id="PF23948"/>
    </source>
</evidence>
<dbReference type="InterPro" id="IPR015943">
    <property type="entry name" value="WD40/YVTN_repeat-like_dom_sf"/>
</dbReference>
<organism evidence="3 4">
    <name type="scientific">Dissophora globulifera</name>
    <dbReference type="NCBI Taxonomy" id="979702"/>
    <lineage>
        <taxon>Eukaryota</taxon>
        <taxon>Fungi</taxon>
        <taxon>Fungi incertae sedis</taxon>
        <taxon>Mucoromycota</taxon>
        <taxon>Mortierellomycotina</taxon>
        <taxon>Mortierellomycetes</taxon>
        <taxon>Mortierellales</taxon>
        <taxon>Mortierellaceae</taxon>
        <taxon>Dissophora</taxon>
    </lineage>
</organism>
<evidence type="ECO:0000259" key="1">
    <source>
        <dbReference type="Pfam" id="PF05729"/>
    </source>
</evidence>
<comment type="caution">
    <text evidence="3">The sequence shown here is derived from an EMBL/GenBank/DDBJ whole genome shotgun (WGS) entry which is preliminary data.</text>
</comment>
<dbReference type="Gene3D" id="3.40.50.300">
    <property type="entry name" value="P-loop containing nucleotide triphosphate hydrolases"/>
    <property type="match status" value="1"/>
</dbReference>
<dbReference type="Gene3D" id="2.130.10.10">
    <property type="entry name" value="YVTN repeat-like/Quinoprotein amine dehydrogenase"/>
    <property type="match status" value="1"/>
</dbReference>
<dbReference type="InterPro" id="IPR001680">
    <property type="entry name" value="WD40_rpt"/>
</dbReference>
<dbReference type="Gene3D" id="2.160.20.80">
    <property type="entry name" value="E3 ubiquitin-protein ligase SopA"/>
    <property type="match status" value="1"/>
</dbReference>
<sequence length="1347" mass="150043">MFDSFNGDALPPNKALELIQTLLITTHDCRDADIRMVLCSYVDTLLSKMKRTHRGPFSAMGFKRDNGDSVLREGIAAAYLDHANLLADLGHADLALCSRQRADKWGRAGQTKLDPGVDTAAQAFAVSVPYSIFPKDVGPRSLKWTFPAPDGRVADTPQLVSCLGLSKHTLDELPEDALDPTARKWLKDVTENVDEKARLENLATDLIRAFTRDEIKNNKAVSEILCLVPVLCKDDYHFLLNQFTDNIARSSILDLAALQGLAQLVKSASLGHLNSQDLVSILELVSNRLRKTHMQSQDHIFELTVTVSSVLDAMADIKVTGLNRIDLHEPLFAFLRGLMGSNDPCLKYYAAYAFQALLCVPDNESPWQATVRRTTDIVKGISGIVSAGKRLDLNDFMTALLNIQQGFEGISQVVDVVKMVFDGIAPVYEGEQDFASSLKEGFTFHRKQVWYSALRGADTLIEGGELAKLRILICGAPCRLELNFQWGICQRLANLAVSALWSIKIRQGAIQFLGEIYRGDLVWGQLPPIKSYILDILKQLSVIDSDLQADLLFKDLATDGDAAKQDLYRICEKAETSQHIFKTGFQELAQPSLLDRVQKRTDVEVDLRRISRLRIKERDGTLYISPMAKANLQASDDVPFMLMPTVDKFLSGDQKVLLILGDSGVGKTTFNRELDLKLWKAYKPKNGQIPLLISLPAIERPEKDLIAKYLRICEFSESQIRELKSREFVIICDGYDESQQTQNLYEANGFNADAGWRVKMIVSCRSEHLGQDYRDLFQPARANSSDSGAFLQAVLVPFSESQVKDYIKQYVNIKRPLWEASDYEGVLDQIPSLQELVKNPFLLTLSLEVLPRLMDPGQKVASNKITRVLLYDEFVAQWLERNKMRLAKKELSDKEKEAFESLSDDGFTQQGLVYLRDLAAAIYKEQGGNPIVEYSKARDTKTWKEQFFGRLDDEMRLLRRAVPLTRNGSRFGFIHRSILEYGVSRAIFEPLNGGSLRLKAVKGAAKRRKSLDSALSFELDDVVEDTVGLVDLAVSGPDPDSLLAKKSFIKETSILHFLVERVESESVFKDQLLAYIKASKTDKKWRTAAANAITILIRAGVTFSNQDLIGIQVPGADLSFGVFDSAQLQRADLRKTMLHGAWLRNADLSNAQMDSVVFGESPTLNIEENVTSFSFSPDGKRFAACLSSGKVLLYNTTTWAVPITHDLHTGFPVDVFVFSPDGSMAAAASGPGMAVSLWDVITGHHLHLPQKHDGLVRAMRFSHCSHQLALGGDGTMELWDVKTGARNYAFDAPAWQIVHDRFIKEGQRPPPFASVIDIAYAPNGMVLASCQEDGTIRLCNPVNAIAK</sequence>
<dbReference type="Proteomes" id="UP000738325">
    <property type="component" value="Unassembled WGS sequence"/>
</dbReference>
<feature type="domain" description="NACHT" evidence="1">
    <location>
        <begin position="656"/>
        <end position="810"/>
    </location>
</feature>
<evidence type="ECO:0008006" key="5">
    <source>
        <dbReference type="Google" id="ProtNLM"/>
    </source>
</evidence>
<dbReference type="PROSITE" id="PS00675">
    <property type="entry name" value="SIGMA54_INTERACT_1"/>
    <property type="match status" value="1"/>
</dbReference>
<proteinExistence type="predicted"/>
<dbReference type="Pfam" id="PF00805">
    <property type="entry name" value="Pentapeptide"/>
    <property type="match status" value="1"/>
</dbReference>
<dbReference type="Pfam" id="PF05729">
    <property type="entry name" value="NACHT"/>
    <property type="match status" value="1"/>
</dbReference>
<dbReference type="InterPro" id="IPR025662">
    <property type="entry name" value="Sigma_54_int_dom_ATP-bd_1"/>
</dbReference>
<dbReference type="InterPro" id="IPR027417">
    <property type="entry name" value="P-loop_NTPase"/>
</dbReference>
<gene>
    <name evidence="3" type="ORF">BGZ99_000169</name>
</gene>
<dbReference type="SUPFAM" id="SSF50978">
    <property type="entry name" value="WD40 repeat-like"/>
    <property type="match status" value="1"/>
</dbReference>
<dbReference type="InterPro" id="IPR036322">
    <property type="entry name" value="WD40_repeat_dom_sf"/>
</dbReference>
<dbReference type="PANTHER" id="PTHR19879:SF9">
    <property type="entry name" value="TRANSCRIPTION INITIATION FACTOR TFIID SUBUNIT 5"/>
    <property type="match status" value="1"/>
</dbReference>
<evidence type="ECO:0000313" key="3">
    <source>
        <dbReference type="EMBL" id="KAG0310748.1"/>
    </source>
</evidence>
<dbReference type="SUPFAM" id="SSF141571">
    <property type="entry name" value="Pentapeptide repeat-like"/>
    <property type="match status" value="1"/>
</dbReference>
<dbReference type="Pfam" id="PF23948">
    <property type="entry name" value="ARM_5"/>
    <property type="match status" value="1"/>
</dbReference>
<protein>
    <recommendedName>
        <fullName evidence="5">NACHT domain-containing protein</fullName>
    </recommendedName>
</protein>
<dbReference type="SMART" id="SM00320">
    <property type="entry name" value="WD40"/>
    <property type="match status" value="4"/>
</dbReference>
<reference evidence="3" key="1">
    <citation type="journal article" date="2020" name="Fungal Divers.">
        <title>Resolving the Mortierellaceae phylogeny through synthesis of multi-gene phylogenetics and phylogenomics.</title>
        <authorList>
            <person name="Vandepol N."/>
            <person name="Liber J."/>
            <person name="Desiro A."/>
            <person name="Na H."/>
            <person name="Kennedy M."/>
            <person name="Barry K."/>
            <person name="Grigoriev I.V."/>
            <person name="Miller A.N."/>
            <person name="O'Donnell K."/>
            <person name="Stajich J.E."/>
            <person name="Bonito G."/>
        </authorList>
    </citation>
    <scope>NUCLEOTIDE SEQUENCE</scope>
    <source>
        <strain evidence="3">REB-010B</strain>
    </source>
</reference>
<feature type="domain" description="Arm-like repeat" evidence="2">
    <location>
        <begin position="186"/>
        <end position="501"/>
    </location>
</feature>
<keyword evidence="4" id="KW-1185">Reference proteome</keyword>
<dbReference type="SUPFAM" id="SSF48371">
    <property type="entry name" value="ARM repeat"/>
    <property type="match status" value="1"/>
</dbReference>
<dbReference type="InterPro" id="IPR016024">
    <property type="entry name" value="ARM-type_fold"/>
</dbReference>
<name>A0A9P6ULW1_9FUNG</name>
<dbReference type="InterPro" id="IPR056251">
    <property type="entry name" value="Arm_rpt_dom"/>
</dbReference>
<dbReference type="OrthoDB" id="2376502at2759"/>
<dbReference type="EMBL" id="JAAAIP010001010">
    <property type="protein sequence ID" value="KAG0310748.1"/>
    <property type="molecule type" value="Genomic_DNA"/>
</dbReference>
<dbReference type="Pfam" id="PF00400">
    <property type="entry name" value="WD40"/>
    <property type="match status" value="3"/>
</dbReference>
<dbReference type="InterPro" id="IPR001646">
    <property type="entry name" value="5peptide_repeat"/>
</dbReference>
<dbReference type="PANTHER" id="PTHR19879">
    <property type="entry name" value="TRANSCRIPTION INITIATION FACTOR TFIID"/>
    <property type="match status" value="1"/>
</dbReference>